<dbReference type="EMBL" id="CAEZSG010000081">
    <property type="protein sequence ID" value="CAB4538481.1"/>
    <property type="molecule type" value="Genomic_DNA"/>
</dbReference>
<proteinExistence type="predicted"/>
<name>A0A6J6BHK9_9ZZZZ</name>
<protein>
    <submittedName>
        <fullName evidence="1">Unannotated protein</fullName>
    </submittedName>
</protein>
<accession>A0A6J6BHK9</accession>
<sequence>MCPSLDRHPLNRARFDQLVYGDLGRRDFEAVIVRDVRQNPDSERSNRVEDEGTPGDWFVHERVQKVVWNDVGDRSIDSLEIRATNRGDHTVLKKVFQSNLDIAPVPPTAATLVALAVKLTECGWTFRMEAGE</sequence>
<reference evidence="1" key="1">
    <citation type="submission" date="2020-05" db="EMBL/GenBank/DDBJ databases">
        <authorList>
            <person name="Chiriac C."/>
            <person name="Salcher M."/>
            <person name="Ghai R."/>
            <person name="Kavagutti S V."/>
        </authorList>
    </citation>
    <scope>NUCLEOTIDE SEQUENCE</scope>
</reference>
<dbReference type="AlphaFoldDB" id="A0A6J6BHK9"/>
<gene>
    <name evidence="1" type="ORF">UFOPK1413_00608</name>
</gene>
<evidence type="ECO:0000313" key="1">
    <source>
        <dbReference type="EMBL" id="CAB4538481.1"/>
    </source>
</evidence>
<organism evidence="1">
    <name type="scientific">freshwater metagenome</name>
    <dbReference type="NCBI Taxonomy" id="449393"/>
    <lineage>
        <taxon>unclassified sequences</taxon>
        <taxon>metagenomes</taxon>
        <taxon>ecological metagenomes</taxon>
    </lineage>
</organism>